<dbReference type="Proteomes" id="UP000267096">
    <property type="component" value="Unassembled WGS sequence"/>
</dbReference>
<evidence type="ECO:0000313" key="2">
    <source>
        <dbReference type="EMBL" id="VDK78660.1"/>
    </source>
</evidence>
<feature type="domain" description="Hydantoinase A/oxoprolinase" evidence="1">
    <location>
        <begin position="21"/>
        <end position="80"/>
    </location>
</feature>
<keyword evidence="3" id="KW-1185">Reference proteome</keyword>
<dbReference type="InterPro" id="IPR002821">
    <property type="entry name" value="Hydantoinase_A"/>
</dbReference>
<reference evidence="4" key="1">
    <citation type="submission" date="2017-02" db="UniProtKB">
        <authorList>
            <consortium name="WormBaseParasite"/>
        </authorList>
    </citation>
    <scope>IDENTIFICATION</scope>
</reference>
<organism evidence="4">
    <name type="scientific">Anisakis simplex</name>
    <name type="common">Herring worm</name>
    <dbReference type="NCBI Taxonomy" id="6269"/>
    <lineage>
        <taxon>Eukaryota</taxon>
        <taxon>Metazoa</taxon>
        <taxon>Ecdysozoa</taxon>
        <taxon>Nematoda</taxon>
        <taxon>Chromadorea</taxon>
        <taxon>Rhabditida</taxon>
        <taxon>Spirurina</taxon>
        <taxon>Ascaridomorpha</taxon>
        <taxon>Ascaridoidea</taxon>
        <taxon>Anisakidae</taxon>
        <taxon>Anisakis</taxon>
        <taxon>Anisakis simplex complex</taxon>
    </lineage>
</organism>
<dbReference type="WBParaSite" id="ASIM_0002128701-mRNA-1">
    <property type="protein sequence ID" value="ASIM_0002128701-mRNA-1"/>
    <property type="gene ID" value="ASIM_0002128701"/>
</dbReference>
<sequence length="103" mass="11267">MGFTNVSLSSDVMPMIKIVPRGYTACADAYLTPKIREYITNFNAGFAKGLKGVRVEFMQSDGGLCPVEKYFLAILKATSSNLLCLAKYSIDCCKSGRSEFISC</sequence>
<protein>
    <submittedName>
        <fullName evidence="4">5-oxoprolinase (inferred by orthology to a human protein)</fullName>
    </submittedName>
</protein>
<dbReference type="PANTHER" id="PTHR11365:SF2">
    <property type="entry name" value="5-OXOPROLINASE"/>
    <property type="match status" value="1"/>
</dbReference>
<reference evidence="2 3" key="2">
    <citation type="submission" date="2018-11" db="EMBL/GenBank/DDBJ databases">
        <authorList>
            <consortium name="Pathogen Informatics"/>
        </authorList>
    </citation>
    <scope>NUCLEOTIDE SEQUENCE [LARGE SCALE GENOMIC DNA]</scope>
</reference>
<dbReference type="OrthoDB" id="3643at2759"/>
<dbReference type="GO" id="GO:0005829">
    <property type="term" value="C:cytosol"/>
    <property type="evidence" value="ECO:0007669"/>
    <property type="project" value="TreeGrafter"/>
</dbReference>
<gene>
    <name evidence="2" type="ORF">ASIM_LOCUS20659</name>
</gene>
<evidence type="ECO:0000259" key="1">
    <source>
        <dbReference type="Pfam" id="PF01968"/>
    </source>
</evidence>
<dbReference type="GO" id="GO:0017168">
    <property type="term" value="F:5-oxoprolinase (ATP-hydrolyzing) activity"/>
    <property type="evidence" value="ECO:0007669"/>
    <property type="project" value="TreeGrafter"/>
</dbReference>
<dbReference type="InterPro" id="IPR045079">
    <property type="entry name" value="Oxoprolinase-like"/>
</dbReference>
<dbReference type="EMBL" id="UYRR01040263">
    <property type="protein sequence ID" value="VDK78660.1"/>
    <property type="molecule type" value="Genomic_DNA"/>
</dbReference>
<evidence type="ECO:0000313" key="4">
    <source>
        <dbReference type="WBParaSite" id="ASIM_0002128701-mRNA-1"/>
    </source>
</evidence>
<dbReference type="GO" id="GO:0006749">
    <property type="term" value="P:glutathione metabolic process"/>
    <property type="evidence" value="ECO:0007669"/>
    <property type="project" value="TreeGrafter"/>
</dbReference>
<accession>A0A0M3KJW1</accession>
<dbReference type="Pfam" id="PF01968">
    <property type="entry name" value="Hydantoinase_A"/>
    <property type="match status" value="1"/>
</dbReference>
<name>A0A0M3KJW1_ANISI</name>
<proteinExistence type="predicted"/>
<evidence type="ECO:0000313" key="3">
    <source>
        <dbReference type="Proteomes" id="UP000267096"/>
    </source>
</evidence>
<dbReference type="PANTHER" id="PTHR11365">
    <property type="entry name" value="5-OXOPROLINASE RELATED"/>
    <property type="match status" value="1"/>
</dbReference>
<dbReference type="AlphaFoldDB" id="A0A0M3KJW1"/>